<reference evidence="1" key="1">
    <citation type="submission" date="2023-03" db="EMBL/GenBank/DDBJ databases">
        <authorList>
            <person name="Steffen K."/>
            <person name="Cardenas P."/>
        </authorList>
    </citation>
    <scope>NUCLEOTIDE SEQUENCE</scope>
</reference>
<sequence>GNTPDARRSPGATEQLEPFAKSYIATPAITSHLLQTEIHKYRPKNSS</sequence>
<keyword evidence="2" id="KW-1185">Reference proteome</keyword>
<dbReference type="AlphaFoldDB" id="A0AA35SEW5"/>
<accession>A0AA35SEW5</accession>
<feature type="non-terminal residue" evidence="1">
    <location>
        <position position="1"/>
    </location>
</feature>
<comment type="caution">
    <text evidence="1">The sequence shown here is derived from an EMBL/GenBank/DDBJ whole genome shotgun (WGS) entry which is preliminary data.</text>
</comment>
<proteinExistence type="predicted"/>
<name>A0AA35SEW5_GEOBA</name>
<evidence type="ECO:0000313" key="1">
    <source>
        <dbReference type="EMBL" id="CAI8028830.1"/>
    </source>
</evidence>
<organism evidence="1 2">
    <name type="scientific">Geodia barretti</name>
    <name type="common">Barrett's horny sponge</name>
    <dbReference type="NCBI Taxonomy" id="519541"/>
    <lineage>
        <taxon>Eukaryota</taxon>
        <taxon>Metazoa</taxon>
        <taxon>Porifera</taxon>
        <taxon>Demospongiae</taxon>
        <taxon>Heteroscleromorpha</taxon>
        <taxon>Tetractinellida</taxon>
        <taxon>Astrophorina</taxon>
        <taxon>Geodiidae</taxon>
        <taxon>Geodia</taxon>
    </lineage>
</organism>
<evidence type="ECO:0000313" key="2">
    <source>
        <dbReference type="Proteomes" id="UP001174909"/>
    </source>
</evidence>
<dbReference type="Proteomes" id="UP001174909">
    <property type="component" value="Unassembled WGS sequence"/>
</dbReference>
<protein>
    <submittedName>
        <fullName evidence="1">Uncharacterized protein</fullName>
    </submittedName>
</protein>
<dbReference type="EMBL" id="CASHTH010002367">
    <property type="protein sequence ID" value="CAI8028830.1"/>
    <property type="molecule type" value="Genomic_DNA"/>
</dbReference>
<gene>
    <name evidence="1" type="ORF">GBAR_LOCUS16384</name>
</gene>